<feature type="domain" description="Tetrapyrrole methylase" evidence="6">
    <location>
        <begin position="1"/>
        <end position="163"/>
    </location>
</feature>
<keyword evidence="2" id="KW-0169">Cobalamin biosynthesis</keyword>
<dbReference type="CDD" id="cd11644">
    <property type="entry name" value="Precorrin-6Y-MT"/>
    <property type="match status" value="1"/>
</dbReference>
<reference evidence="7 8" key="1">
    <citation type="submission" date="2015-04" db="EMBL/GenBank/DDBJ databases">
        <title>The complete genome sequence of the hyperthermophilic, obligate iron-reducing archaeon Geoglobus ahangari strain 234T.</title>
        <authorList>
            <person name="Manzella M.P."/>
            <person name="Holmes D.E."/>
            <person name="Rocheleau J.M."/>
            <person name="Chung A."/>
            <person name="Reguera G."/>
            <person name="Kashefi K."/>
        </authorList>
    </citation>
    <scope>NUCLEOTIDE SEQUENCE [LARGE SCALE GENOMIC DNA]</scope>
    <source>
        <strain evidence="7 8">234</strain>
    </source>
</reference>
<name>A0A0F7IF68_9EURY</name>
<dbReference type="HOGENOM" id="CLU_089162_3_0_2"/>
<dbReference type="GO" id="GO:0032259">
    <property type="term" value="P:methylation"/>
    <property type="evidence" value="ECO:0007669"/>
    <property type="project" value="UniProtKB-KW"/>
</dbReference>
<dbReference type="Gene3D" id="3.40.1010.10">
    <property type="entry name" value="Cobalt-precorrin-4 Transmethylase, Domain 1"/>
    <property type="match status" value="1"/>
</dbReference>
<organism evidence="7 8">
    <name type="scientific">Geoglobus ahangari</name>
    <dbReference type="NCBI Taxonomy" id="113653"/>
    <lineage>
        <taxon>Archaea</taxon>
        <taxon>Methanobacteriati</taxon>
        <taxon>Methanobacteriota</taxon>
        <taxon>Archaeoglobi</taxon>
        <taxon>Archaeoglobales</taxon>
        <taxon>Archaeoglobaceae</taxon>
        <taxon>Geoglobus</taxon>
    </lineage>
</organism>
<dbReference type="NCBIfam" id="TIGR02467">
    <property type="entry name" value="CbiE"/>
    <property type="match status" value="1"/>
</dbReference>
<dbReference type="InterPro" id="IPR014777">
    <property type="entry name" value="4pyrrole_Mease_sub1"/>
</dbReference>
<dbReference type="AlphaFoldDB" id="A0A0F7IF68"/>
<protein>
    <submittedName>
        <fullName evidence="7">Precorrin-6Y C5,15-methyltransferase (decarboxylating)</fullName>
        <ecNumber evidence="7">2.1.1.132</ecNumber>
    </submittedName>
</protein>
<dbReference type="GeneID" id="24804201"/>
<dbReference type="InterPro" id="IPR014776">
    <property type="entry name" value="4pyrrole_Mease_sub2"/>
</dbReference>
<dbReference type="PANTHER" id="PTHR43182:SF1">
    <property type="entry name" value="COBALT-PRECORRIN-7 C(5)-METHYLTRANSFERASE"/>
    <property type="match status" value="1"/>
</dbReference>
<sequence>MLWVVGVGLREEHITEEGKKAISRADVVYGSRRAVEVAKRFIRGDIRVMERFGEEVYRKIEEEGRESEIAVLSTGDPMIAGMGRFFRNARIVPGISSVQIALSRLGVDLCDVVVVNAHSRNDVKAVPGRNLLILARKGVRVEFPGKRIVVLERLCSEDERVFEVDGNFLVEDDYTIVFVEVVE</sequence>
<dbReference type="Pfam" id="PF00590">
    <property type="entry name" value="TP_methylase"/>
    <property type="match status" value="1"/>
</dbReference>
<dbReference type="STRING" id="113653.GAH_01633"/>
<comment type="pathway">
    <text evidence="1">Cofactor biosynthesis; adenosylcobalamin biosynthesis.</text>
</comment>
<accession>A0A0F7IF68</accession>
<dbReference type="Proteomes" id="UP000034723">
    <property type="component" value="Chromosome"/>
</dbReference>
<dbReference type="EC" id="2.1.1.132" evidence="7"/>
<evidence type="ECO:0000256" key="1">
    <source>
        <dbReference type="ARBA" id="ARBA00004953"/>
    </source>
</evidence>
<evidence type="ECO:0000259" key="6">
    <source>
        <dbReference type="Pfam" id="PF00590"/>
    </source>
</evidence>
<dbReference type="PANTHER" id="PTHR43182">
    <property type="entry name" value="COBALT-PRECORRIN-6B C(15)-METHYLTRANSFERASE (DECARBOXYLATING)"/>
    <property type="match status" value="1"/>
</dbReference>
<dbReference type="FunCoup" id="A0A0F7IF68">
    <property type="interactions" value="71"/>
</dbReference>
<dbReference type="InParanoid" id="A0A0F7IF68"/>
<dbReference type="InterPro" id="IPR012818">
    <property type="entry name" value="CbiE"/>
</dbReference>
<keyword evidence="8" id="KW-1185">Reference proteome</keyword>
<dbReference type="EMBL" id="CP011267">
    <property type="protein sequence ID" value="AKG91080.1"/>
    <property type="molecule type" value="Genomic_DNA"/>
</dbReference>
<dbReference type="OrthoDB" id="42238at2157"/>
<evidence type="ECO:0000256" key="4">
    <source>
        <dbReference type="ARBA" id="ARBA00022679"/>
    </source>
</evidence>
<dbReference type="SUPFAM" id="SSF53790">
    <property type="entry name" value="Tetrapyrrole methylase"/>
    <property type="match status" value="1"/>
</dbReference>
<dbReference type="RefSeq" id="WP_052747823.1">
    <property type="nucleotide sequence ID" value="NZ_CP011267.1"/>
</dbReference>
<dbReference type="KEGG" id="gah:GAH_01633"/>
<dbReference type="InterPro" id="IPR050714">
    <property type="entry name" value="Cobalamin_biosynth_MTase"/>
</dbReference>
<dbReference type="GO" id="GO:0009236">
    <property type="term" value="P:cobalamin biosynthetic process"/>
    <property type="evidence" value="ECO:0007669"/>
    <property type="project" value="UniProtKB-UniPathway"/>
</dbReference>
<keyword evidence="5" id="KW-0949">S-adenosyl-L-methionine</keyword>
<proteinExistence type="predicted"/>
<dbReference type="Gene3D" id="3.30.950.10">
    <property type="entry name" value="Methyltransferase, Cobalt-precorrin-4 Transmethylase, Domain 2"/>
    <property type="match status" value="1"/>
</dbReference>
<dbReference type="InterPro" id="IPR035996">
    <property type="entry name" value="4pyrrol_Methylase_sf"/>
</dbReference>
<dbReference type="GO" id="GO:0008276">
    <property type="term" value="F:protein methyltransferase activity"/>
    <property type="evidence" value="ECO:0007669"/>
    <property type="project" value="InterPro"/>
</dbReference>
<evidence type="ECO:0000256" key="2">
    <source>
        <dbReference type="ARBA" id="ARBA00022573"/>
    </source>
</evidence>
<gene>
    <name evidence="7" type="ORF">GAH_01633</name>
</gene>
<dbReference type="UniPathway" id="UPA00148"/>
<evidence type="ECO:0000313" key="8">
    <source>
        <dbReference type="Proteomes" id="UP000034723"/>
    </source>
</evidence>
<evidence type="ECO:0000256" key="5">
    <source>
        <dbReference type="ARBA" id="ARBA00022691"/>
    </source>
</evidence>
<keyword evidence="4 7" id="KW-0808">Transferase</keyword>
<keyword evidence="3 7" id="KW-0489">Methyltransferase</keyword>
<evidence type="ECO:0000256" key="3">
    <source>
        <dbReference type="ARBA" id="ARBA00022603"/>
    </source>
</evidence>
<dbReference type="GO" id="GO:0046025">
    <property type="term" value="F:precorrin-6Y C5,15-methyltransferase (decarboxylating) activity"/>
    <property type="evidence" value="ECO:0007669"/>
    <property type="project" value="UniProtKB-EC"/>
</dbReference>
<dbReference type="InterPro" id="IPR000878">
    <property type="entry name" value="4pyrrol_Mease"/>
</dbReference>
<evidence type="ECO:0000313" key="7">
    <source>
        <dbReference type="EMBL" id="AKG91080.1"/>
    </source>
</evidence>